<keyword evidence="3" id="KW-0540">Nuclease</keyword>
<dbReference type="Gene3D" id="3.40.1350.10">
    <property type="match status" value="1"/>
</dbReference>
<dbReference type="InterPro" id="IPR052906">
    <property type="entry name" value="Type_IV_Methyl-Rstrct_Enzyme"/>
</dbReference>
<dbReference type="SUPFAM" id="SSF52980">
    <property type="entry name" value="Restriction endonuclease-like"/>
    <property type="match status" value="1"/>
</dbReference>
<dbReference type="GO" id="GO:0004519">
    <property type="term" value="F:endonuclease activity"/>
    <property type="evidence" value="ECO:0007669"/>
    <property type="project" value="UniProtKB-KW"/>
</dbReference>
<dbReference type="InterPro" id="IPR007560">
    <property type="entry name" value="Restrct_endonuc_IV_Mrr"/>
</dbReference>
<dbReference type="RefSeq" id="WP_225672292.1">
    <property type="nucleotide sequence ID" value="NZ_JAEDAH010000020.1"/>
</dbReference>
<evidence type="ECO:0000259" key="2">
    <source>
        <dbReference type="Pfam" id="PF14338"/>
    </source>
</evidence>
<protein>
    <submittedName>
        <fullName evidence="3">Restriction endonuclease</fullName>
    </submittedName>
</protein>
<dbReference type="InterPro" id="IPR011856">
    <property type="entry name" value="tRNA_endonuc-like_dom_sf"/>
</dbReference>
<feature type="domain" description="Restriction endonuclease type IV Mrr" evidence="1">
    <location>
        <begin position="157"/>
        <end position="277"/>
    </location>
</feature>
<reference evidence="3 4" key="1">
    <citation type="submission" date="2020-12" db="EMBL/GenBank/DDBJ databases">
        <title>Novel Thalassolituus-related marine hydrocarbonoclastic bacteria mediated algae-derived hydrocarbons mineralization in twilight zone of the northern South China Sea.</title>
        <authorList>
            <person name="Dong C."/>
        </authorList>
    </citation>
    <scope>NUCLEOTIDE SEQUENCE [LARGE SCALE GENOMIC DNA]</scope>
    <source>
        <strain evidence="3 4">IMCC1826</strain>
    </source>
</reference>
<comment type="caution">
    <text evidence="3">The sequence shown here is derived from an EMBL/GenBank/DDBJ whole genome shotgun (WGS) entry which is preliminary data.</text>
</comment>
<dbReference type="InterPro" id="IPR025745">
    <property type="entry name" value="Mrr-like_N_dom"/>
</dbReference>
<dbReference type="Pfam" id="PF04471">
    <property type="entry name" value="Mrr_cat"/>
    <property type="match status" value="1"/>
</dbReference>
<dbReference type="PANTHER" id="PTHR30015:SF7">
    <property type="entry name" value="TYPE IV METHYL-DIRECTED RESTRICTION ENZYME ECOKMRR"/>
    <property type="match status" value="1"/>
</dbReference>
<name>A0ABS7ZMB6_9GAMM</name>
<keyword evidence="3" id="KW-0255">Endonuclease</keyword>
<dbReference type="PANTHER" id="PTHR30015">
    <property type="entry name" value="MRR RESTRICTION SYSTEM PROTEIN"/>
    <property type="match status" value="1"/>
</dbReference>
<sequence length="303" mass="34131">MPIPDYQTLMRPMLEALDMGPMSLRQLVDCLSDLYNLTEEERKLLTPSKRSPLMYNRVAWAATYLRKAGLVESPKRGINELTAMGKKALIECPEKIDNRYLRQFESFQQFQSIDRDTAPIAEEAVQPDSELDPTERLEAAHLELQTSLAEDVLDLVKKQTPQFFEVLVVQMMQAMGYGGWSKDSGSATQYTGDGGIDGIINEDPLGLETIYLQAKRYTDAVVGRPDIQAFVGALEMNRARKGVFITTSRFSRDALDYVSLIEKKVVLIDGKQLAELMIKHNLGVSVKETYQVKAIDSDYFADD</sequence>
<dbReference type="InterPro" id="IPR011335">
    <property type="entry name" value="Restrct_endonuc-II-like"/>
</dbReference>
<organism evidence="3 4">
    <name type="scientific">Thalassolituus marinus</name>
    <dbReference type="NCBI Taxonomy" id="671053"/>
    <lineage>
        <taxon>Bacteria</taxon>
        <taxon>Pseudomonadati</taxon>
        <taxon>Pseudomonadota</taxon>
        <taxon>Gammaproteobacteria</taxon>
        <taxon>Oceanospirillales</taxon>
        <taxon>Oceanospirillaceae</taxon>
        <taxon>Thalassolituus</taxon>
    </lineage>
</organism>
<dbReference type="EMBL" id="JAEDAH010000020">
    <property type="protein sequence ID" value="MCA6062862.1"/>
    <property type="molecule type" value="Genomic_DNA"/>
</dbReference>
<feature type="domain" description="Restriction system protein Mrr-like N-terminal" evidence="2">
    <location>
        <begin position="6"/>
        <end position="89"/>
    </location>
</feature>
<keyword evidence="3" id="KW-0378">Hydrolase</keyword>
<evidence type="ECO:0000313" key="4">
    <source>
        <dbReference type="Proteomes" id="UP000714380"/>
    </source>
</evidence>
<proteinExistence type="predicted"/>
<keyword evidence="4" id="KW-1185">Reference proteome</keyword>
<dbReference type="Proteomes" id="UP000714380">
    <property type="component" value="Unassembled WGS sequence"/>
</dbReference>
<gene>
    <name evidence="3" type="ORF">I9W95_04490</name>
</gene>
<evidence type="ECO:0000259" key="1">
    <source>
        <dbReference type="Pfam" id="PF04471"/>
    </source>
</evidence>
<accession>A0ABS7ZMB6</accession>
<evidence type="ECO:0000313" key="3">
    <source>
        <dbReference type="EMBL" id="MCA6062862.1"/>
    </source>
</evidence>
<dbReference type="Pfam" id="PF14338">
    <property type="entry name" value="Mrr_N"/>
    <property type="match status" value="1"/>
</dbReference>